<gene>
    <name evidence="4" type="ORF">IAB04_07635</name>
</gene>
<dbReference type="PROSITE" id="PS01037">
    <property type="entry name" value="SBP_BACTERIAL_1"/>
    <property type="match status" value="1"/>
</dbReference>
<evidence type="ECO:0000256" key="3">
    <source>
        <dbReference type="ARBA" id="ARBA00022729"/>
    </source>
</evidence>
<dbReference type="Pfam" id="PF01547">
    <property type="entry name" value="SBP_bac_1"/>
    <property type="match status" value="1"/>
</dbReference>
<accession>A0A9D1S7F3</accession>
<evidence type="ECO:0000313" key="5">
    <source>
        <dbReference type="Proteomes" id="UP000824111"/>
    </source>
</evidence>
<keyword evidence="3" id="KW-0732">Signal</keyword>
<dbReference type="PANTHER" id="PTHR43649">
    <property type="entry name" value="ARABINOSE-BINDING PROTEIN-RELATED"/>
    <property type="match status" value="1"/>
</dbReference>
<dbReference type="PROSITE" id="PS00061">
    <property type="entry name" value="ADH_SHORT"/>
    <property type="match status" value="1"/>
</dbReference>
<dbReference type="EMBL" id="DVND01000190">
    <property type="protein sequence ID" value="HIU49223.1"/>
    <property type="molecule type" value="Genomic_DNA"/>
</dbReference>
<reference evidence="4" key="1">
    <citation type="submission" date="2020-10" db="EMBL/GenBank/DDBJ databases">
        <authorList>
            <person name="Gilroy R."/>
        </authorList>
    </citation>
    <scope>NUCLEOTIDE SEQUENCE</scope>
    <source>
        <strain evidence="4">ChiSjej4B22-9803</strain>
    </source>
</reference>
<dbReference type="Gene3D" id="3.40.190.10">
    <property type="entry name" value="Periplasmic binding protein-like II"/>
    <property type="match status" value="1"/>
</dbReference>
<evidence type="ECO:0000313" key="4">
    <source>
        <dbReference type="EMBL" id="HIU49223.1"/>
    </source>
</evidence>
<dbReference type="PANTHER" id="PTHR43649:SF12">
    <property type="entry name" value="DIACETYLCHITOBIOSE BINDING PROTEIN DASA"/>
    <property type="match status" value="1"/>
</dbReference>
<dbReference type="InterPro" id="IPR020904">
    <property type="entry name" value="Sc_DH/Rdtase_CS"/>
</dbReference>
<comment type="caution">
    <text evidence="4">The sequence shown here is derived from an EMBL/GenBank/DDBJ whole genome shotgun (WGS) entry which is preliminary data.</text>
</comment>
<dbReference type="InterPro" id="IPR006061">
    <property type="entry name" value="SBP_1_CS"/>
</dbReference>
<sequence>EVWSPDSHSKNVMLKLVDEWNQSRGKELGVEIVYTVKEGDIQQATEMAFASDQGPEMFNSCLIEKNRVAGNIISYEDIEGGKEWIESTYKPEDYDGSAFKGDDGKVYCLPFNVNTFGLVYNKDMFKKYGIVDENGEPTPPTTFEEVREYAKRMTNPEEQDYGIIFPMKWSSFFSVDVAQLMIGSCGKQTFDCVTGEYNYEPMKPILEMYMGIKEDGSCFPGSESLDNDTARAYFAERNIGMKFAGSFDVGVFNSQFPAKCDWGVAPYPVADENNRYLQHMGKGGWYAMSKHAVEEFGDAVALEIAQFFYGDEMVRKLYAEGMAIPYDSSKVEGVEIADGLKGWAEFAALTEISTGGYSNASRDFTGEKNEQQVFLEDLWSGNSTIDEVIADLTTRSNAAVERYYANNPDKNFNTLLKTEWDVSRG</sequence>
<organism evidence="4 5">
    <name type="scientific">Candidatus Avimonoglobus intestinipullorum</name>
    <dbReference type="NCBI Taxonomy" id="2840699"/>
    <lineage>
        <taxon>Bacteria</taxon>
        <taxon>Bacillati</taxon>
        <taxon>Bacillota</taxon>
        <taxon>Clostridia</taxon>
        <taxon>Eubacteriales</taxon>
        <taxon>Candidatus Avimonoglobus</taxon>
    </lineage>
</organism>
<dbReference type="InterPro" id="IPR006059">
    <property type="entry name" value="SBP"/>
</dbReference>
<proteinExistence type="inferred from homology"/>
<keyword evidence="2" id="KW-0813">Transport</keyword>
<dbReference type="Proteomes" id="UP000824111">
    <property type="component" value="Unassembled WGS sequence"/>
</dbReference>
<dbReference type="InterPro" id="IPR050490">
    <property type="entry name" value="Bact_solute-bd_prot1"/>
</dbReference>
<comment type="similarity">
    <text evidence="1">Belongs to the bacterial solute-binding protein 1 family.</text>
</comment>
<dbReference type="AlphaFoldDB" id="A0A9D1S7F3"/>
<dbReference type="GO" id="GO:0055085">
    <property type="term" value="P:transmembrane transport"/>
    <property type="evidence" value="ECO:0007669"/>
    <property type="project" value="InterPro"/>
</dbReference>
<evidence type="ECO:0000256" key="2">
    <source>
        <dbReference type="ARBA" id="ARBA00022448"/>
    </source>
</evidence>
<evidence type="ECO:0000256" key="1">
    <source>
        <dbReference type="ARBA" id="ARBA00008520"/>
    </source>
</evidence>
<reference evidence="4" key="2">
    <citation type="journal article" date="2021" name="PeerJ">
        <title>Extensive microbial diversity within the chicken gut microbiome revealed by metagenomics and culture.</title>
        <authorList>
            <person name="Gilroy R."/>
            <person name="Ravi A."/>
            <person name="Getino M."/>
            <person name="Pursley I."/>
            <person name="Horton D.L."/>
            <person name="Alikhan N.F."/>
            <person name="Baker D."/>
            <person name="Gharbi K."/>
            <person name="Hall N."/>
            <person name="Watson M."/>
            <person name="Adriaenssens E.M."/>
            <person name="Foster-Nyarko E."/>
            <person name="Jarju S."/>
            <person name="Secka A."/>
            <person name="Antonio M."/>
            <person name="Oren A."/>
            <person name="Chaudhuri R.R."/>
            <person name="La Ragione R."/>
            <person name="Hildebrand F."/>
            <person name="Pallen M.J."/>
        </authorList>
    </citation>
    <scope>NUCLEOTIDE SEQUENCE</scope>
    <source>
        <strain evidence="4">ChiSjej4B22-9803</strain>
    </source>
</reference>
<name>A0A9D1S7F3_9FIRM</name>
<dbReference type="SUPFAM" id="SSF53850">
    <property type="entry name" value="Periplasmic binding protein-like II"/>
    <property type="match status" value="1"/>
</dbReference>
<feature type="non-terminal residue" evidence="4">
    <location>
        <position position="1"/>
    </location>
</feature>
<protein>
    <submittedName>
        <fullName evidence="4">Carbohydrate ABC transporter substrate-binding protein</fullName>
    </submittedName>
</protein>